<feature type="region of interest" description="Disordered" evidence="1">
    <location>
        <begin position="1236"/>
        <end position="1265"/>
    </location>
</feature>
<feature type="compositionally biased region" description="Polar residues" evidence="1">
    <location>
        <begin position="2588"/>
        <end position="2602"/>
    </location>
</feature>
<feature type="region of interest" description="Disordered" evidence="1">
    <location>
        <begin position="1617"/>
        <end position="1699"/>
    </location>
</feature>
<feature type="compositionally biased region" description="Polar residues" evidence="1">
    <location>
        <begin position="808"/>
        <end position="818"/>
    </location>
</feature>
<feature type="compositionally biased region" description="Basic and acidic residues" evidence="1">
    <location>
        <begin position="937"/>
        <end position="948"/>
    </location>
</feature>
<feature type="compositionally biased region" description="Polar residues" evidence="1">
    <location>
        <begin position="251"/>
        <end position="267"/>
    </location>
</feature>
<dbReference type="Gene3D" id="1.20.1480.30">
    <property type="entry name" value="Designed four-helix bundle protein"/>
    <property type="match status" value="1"/>
</dbReference>
<dbReference type="Proteomes" id="UP001374579">
    <property type="component" value="Unassembled WGS sequence"/>
</dbReference>
<feature type="compositionally biased region" description="Basic residues" evidence="1">
    <location>
        <begin position="2174"/>
        <end position="2183"/>
    </location>
</feature>
<feature type="compositionally biased region" description="Low complexity" evidence="1">
    <location>
        <begin position="222"/>
        <end position="231"/>
    </location>
</feature>
<feature type="region of interest" description="Disordered" evidence="1">
    <location>
        <begin position="1934"/>
        <end position="1992"/>
    </location>
</feature>
<feature type="compositionally biased region" description="Acidic residues" evidence="1">
    <location>
        <begin position="949"/>
        <end position="960"/>
    </location>
</feature>
<feature type="compositionally biased region" description="Low complexity" evidence="1">
    <location>
        <begin position="2187"/>
        <end position="2210"/>
    </location>
</feature>
<feature type="compositionally biased region" description="Polar residues" evidence="1">
    <location>
        <begin position="324"/>
        <end position="334"/>
    </location>
</feature>
<evidence type="ECO:0000313" key="3">
    <source>
        <dbReference type="Proteomes" id="UP001374579"/>
    </source>
</evidence>
<feature type="compositionally biased region" description="Basic and acidic residues" evidence="1">
    <location>
        <begin position="607"/>
        <end position="625"/>
    </location>
</feature>
<organism evidence="2 3">
    <name type="scientific">Littorina saxatilis</name>
    <dbReference type="NCBI Taxonomy" id="31220"/>
    <lineage>
        <taxon>Eukaryota</taxon>
        <taxon>Metazoa</taxon>
        <taxon>Spiralia</taxon>
        <taxon>Lophotrochozoa</taxon>
        <taxon>Mollusca</taxon>
        <taxon>Gastropoda</taxon>
        <taxon>Caenogastropoda</taxon>
        <taxon>Littorinimorpha</taxon>
        <taxon>Littorinoidea</taxon>
        <taxon>Littorinidae</taxon>
        <taxon>Littorina</taxon>
    </lineage>
</organism>
<feature type="region of interest" description="Disordered" evidence="1">
    <location>
        <begin position="2532"/>
        <end position="2567"/>
    </location>
</feature>
<feature type="compositionally biased region" description="Polar residues" evidence="1">
    <location>
        <begin position="483"/>
        <end position="494"/>
    </location>
</feature>
<feature type="compositionally biased region" description="Basic and acidic residues" evidence="1">
    <location>
        <begin position="1645"/>
        <end position="1655"/>
    </location>
</feature>
<feature type="region of interest" description="Disordered" evidence="1">
    <location>
        <begin position="2241"/>
        <end position="2268"/>
    </location>
</feature>
<dbReference type="GO" id="GO:0046983">
    <property type="term" value="F:protein dimerization activity"/>
    <property type="evidence" value="ECO:0007669"/>
    <property type="project" value="InterPro"/>
</dbReference>
<feature type="compositionally biased region" description="Low complexity" evidence="1">
    <location>
        <begin position="1670"/>
        <end position="1695"/>
    </location>
</feature>
<feature type="region of interest" description="Disordered" evidence="1">
    <location>
        <begin position="50"/>
        <end position="423"/>
    </location>
</feature>
<feature type="compositionally biased region" description="Basic and acidic residues" evidence="1">
    <location>
        <begin position="1127"/>
        <end position="1145"/>
    </location>
</feature>
<dbReference type="EMBL" id="JBAMIC010000013">
    <property type="protein sequence ID" value="KAK7097136.1"/>
    <property type="molecule type" value="Genomic_DNA"/>
</dbReference>
<feature type="compositionally biased region" description="Acidic residues" evidence="1">
    <location>
        <begin position="1160"/>
        <end position="1171"/>
    </location>
</feature>
<feature type="region of interest" description="Disordered" evidence="1">
    <location>
        <begin position="1121"/>
        <end position="1179"/>
    </location>
</feature>
<feature type="compositionally biased region" description="Polar residues" evidence="1">
    <location>
        <begin position="358"/>
        <end position="382"/>
    </location>
</feature>
<dbReference type="InterPro" id="IPR036638">
    <property type="entry name" value="HLH_DNA-bd_sf"/>
</dbReference>
<feature type="region of interest" description="Disordered" evidence="1">
    <location>
        <begin position="599"/>
        <end position="650"/>
    </location>
</feature>
<reference evidence="2 3" key="1">
    <citation type="submission" date="2024-02" db="EMBL/GenBank/DDBJ databases">
        <title>Chromosome-scale genome assembly of the rough periwinkle Littorina saxatilis.</title>
        <authorList>
            <person name="De Jode A."/>
            <person name="Faria R."/>
            <person name="Formenti G."/>
            <person name="Sims Y."/>
            <person name="Smith T.P."/>
            <person name="Tracey A."/>
            <person name="Wood J.M.D."/>
            <person name="Zagrodzka Z.B."/>
            <person name="Johannesson K."/>
            <person name="Butlin R.K."/>
            <person name="Leder E.H."/>
        </authorList>
    </citation>
    <scope>NUCLEOTIDE SEQUENCE [LARGE SCALE GENOMIC DNA]</scope>
    <source>
        <strain evidence="2">Snail1</strain>
        <tissue evidence="2">Muscle</tissue>
    </source>
</reference>
<feature type="region of interest" description="Disordered" evidence="1">
    <location>
        <begin position="937"/>
        <end position="966"/>
    </location>
</feature>
<feature type="region of interest" description="Disordered" evidence="1">
    <location>
        <begin position="473"/>
        <end position="496"/>
    </location>
</feature>
<evidence type="ECO:0000256" key="1">
    <source>
        <dbReference type="SAM" id="MobiDB-lite"/>
    </source>
</evidence>
<feature type="compositionally biased region" description="Polar residues" evidence="1">
    <location>
        <begin position="1970"/>
        <end position="1988"/>
    </location>
</feature>
<feature type="region of interest" description="Disordered" evidence="1">
    <location>
        <begin position="2585"/>
        <end position="2629"/>
    </location>
</feature>
<feature type="region of interest" description="Disordered" evidence="1">
    <location>
        <begin position="1520"/>
        <end position="1571"/>
    </location>
</feature>
<feature type="compositionally biased region" description="Basic residues" evidence="1">
    <location>
        <begin position="1634"/>
        <end position="1644"/>
    </location>
</feature>
<feature type="region of interest" description="Disordered" evidence="1">
    <location>
        <begin position="2834"/>
        <end position="2862"/>
    </location>
</feature>
<feature type="compositionally biased region" description="Polar residues" evidence="1">
    <location>
        <begin position="123"/>
        <end position="136"/>
    </location>
</feature>
<dbReference type="SUPFAM" id="SSF47459">
    <property type="entry name" value="HLH, helix-loop-helix DNA-binding domain"/>
    <property type="match status" value="1"/>
</dbReference>
<accession>A0AAN9B0U5</accession>
<feature type="compositionally biased region" description="Basic and acidic residues" evidence="1">
    <location>
        <begin position="402"/>
        <end position="423"/>
    </location>
</feature>
<comment type="caution">
    <text evidence="2">The sequence shown here is derived from an EMBL/GenBank/DDBJ whole genome shotgun (WGS) entry which is preliminary data.</text>
</comment>
<feature type="region of interest" description="Disordered" evidence="1">
    <location>
        <begin position="766"/>
        <end position="855"/>
    </location>
</feature>
<protein>
    <submittedName>
        <fullName evidence="2">Uncharacterized protein</fullName>
    </submittedName>
</protein>
<feature type="compositionally biased region" description="Basic residues" evidence="1">
    <location>
        <begin position="1946"/>
        <end position="1956"/>
    </location>
</feature>
<feature type="compositionally biased region" description="Low complexity" evidence="1">
    <location>
        <begin position="2616"/>
        <end position="2629"/>
    </location>
</feature>
<feature type="compositionally biased region" description="Low complexity" evidence="1">
    <location>
        <begin position="90"/>
        <end position="100"/>
    </location>
</feature>
<keyword evidence="3" id="KW-1185">Reference proteome</keyword>
<feature type="compositionally biased region" description="Polar residues" evidence="1">
    <location>
        <begin position="290"/>
        <end position="299"/>
    </location>
</feature>
<feature type="region of interest" description="Disordered" evidence="1">
    <location>
        <begin position="2127"/>
        <end position="2210"/>
    </location>
</feature>
<feature type="compositionally biased region" description="Polar residues" evidence="1">
    <location>
        <begin position="627"/>
        <end position="648"/>
    </location>
</feature>
<sequence>MTVDLSQPSARAGCVFESRVLVRRAVVLVPDISQSPDELLATMVKKQLTRVSPGAKPPARAASSPEDKADATGQEGKRLSGADAGGTGDGMVSSSTSVSSKNIFEQFSMGRKSPRNRSPRSKQASSMVQSDSSGARSGSEEKQQQSIVTAVRALRGLSGKVGEGHPNSLHTKKHREGDGGVSSGGGRSRKNSPRNSECDVSPGRRNSGVGSRNPSPGHRASSRNSSPGSSREIGVRSRNASPGRQICVRSRNASPGSTSSRGHNSTSPKRHSPRRAPEKISPPVQKSPKTKQFLSSASGSDCGLSPVQGRRGRSPHRASEEESPLNSPRSSHSGQGQGKLPARNSGQKSRAGGDGFSSKVTKPSPQSSPGEHTIHILSSTGRGSKVVQVKARPSPASTSRRLFVDKDNNNLDENKQRSPSKCEKGLRSKQTCDTLEVCVTSASSRAGSDQKQAADDAESLLCAMLVGGSEVTKSYEQSRDKSATQVGKPQSSAMSDRLNESFGSMMNSRDSFFDDDFAGDFAEIKPYELPVLSQLPPLGQPDLAVLDLTKTEKCPSEELPSVQCPPGHVSKTVSILSLISRVKDNLPSDSEIVAEAERILQEQNSETEERTCEPTADVEREKEVDTESQVHSQPQVKESDATASVSQEKSCEVDSAEKEWVSVSCEGVAQALQPEKQTGVSVVPCISTSGDSCVTGECSAAAECSVAAKCSASDPAGDEAVDRAGTPSSLGELDTTKITQAANLAVQNRMSYEAKQEIVKMEIVENTPGSHEQNSLNTDKKESTVILTSSQGPVKTERNSPLPGTSMAAPSTSFSKPGSSRSTFRSFFSRISSPSKTRWKPKTEPPPTTGPGWSKWHYIRSPLPINVLGRHENDSHTQKGAAFASRDLEQYLRRSANRMVIPACSDSKLAKFLLAEGYMKDYNDLLRRASMGDVQDRKFDEDEVGVKSEEEEEGEEDERDSEVARKLDPDFDEVEGLVFVSFPSEMAVSAHLNLEKSLQWEADPAAYVNMAKFHAFEESRRKDGKIRRQSQNLRGQHMKWRKYQRLYRKELRKLYVDNNKDIPLLLARLPEKTTDVQKIKNWKKKLSDLKTEDLEAMELLGEEEEEERVKRKRKTYVFSSKKKKSKRLEGRPETPKIKEEAMEERREEEEDDGLNTSGEWEQEEEEIDEEGYGAPIPLEEDDYMEDVHNSLEEMRRKEKGLKKSKGIFARYNMGPEDRHIFKKLGGWVTRFRRYRRKPPPPEIKEEEGEGHMKAPKKKRGPRKERLRPSFELRCMSVGHAVLALRTLEGESVVDTWNMEAGVGGSHGNNTSARGEGGDVVDLTAEDTTPEVKAEKPHCDKPGCRYGCICHLCLPSAESDETEPPVTSTPAPHACDKEYCRLGCICDSLEKSGSKESGGKPDVEMVPTPLTPKPASQPEAKKEGVQPAAKDKGGKETKEMHQLTIVQQEPPPAPPPHKSSTGDHAESSGDELPTLEKTAPRRQRSVDRYSNLPRRQTSYRMAKNLDAVSRKAMMMWEMSEVYSEQTSNRRKKTPESSATMTHSPSPSAAVTSPTILSSSSASSSSHTQQTNTVTTAVSVNTLPALMMSSTITPRALTMPPPAAARHNASGATLETSLVVSDDETHHDTAGDAKLQSKRSRMKKRLFSKESEQETQAKKMKTSTEPSASVNTTSPAPVSTTASGAPPTSSPTSAGAGKTDLTPIRSQSQWHSSLICLKASNTGSTAHNNDSDDVMEEDEIKLFEFIVNCSWERCKSKILAAITNTLKRGVYPEPRVMHISDFRVEILPKAPRPSIIPKELRSKLPKTMFSVRVKITEAPKSPAPINVAQNSLLFPATPIPAFYSGVSSIQGVLPVSGLMPAACTSPTPVLTSLAVVASSAAVSCSPSTGVTSGNVGISGLGHLQISHNKVTTASVTSGTPTQSMQHFKIQKDTMGTTQGLAVEGSGEKKKKKKKKKKKNVDPGDDSLVPDLSNLTVSPRQSSVTSPTSAGLPTIATATTTTFRTPGPISSTLRSPLVSTVTTSSGANKVPTSTAQAGAAQVRPQLLGLPNLPANLSGVKFLQLPGQNNLLQIVPASALGLKPMDNKNVPNFVAVPVSLTSMSPAGLAATKKPGSRVQIDIPSKLFAQAQNSLPRPSGDPTGRKVTVNVGDGKSDGEAVTAKGSEAKNGVGADGKPVKKKRKKRSKKDPAAGTGDGDPPGTTITTSASSVVSSTTSPILVASSPSPVMTSANPYPVQMVKNTHSSAVTAGESPPHSSLVSTIPPLPAKPTGGGFEDITITTGETTVMLAKSAVTATDSCSGLKGCEESGSTTLAAHASGVASDKAGVGSAAVPRAGESAPFVQAFVESLQDSVKPCREDDDSRGSSVDILYLSSDSEEELDVGTYSPPPADVTEPDYDIEKKQKTKCRNMAIHRDNEQKRRANLGVGYRELTKVLNVSNNLPKFLSQQTTLAKTVKLIQYHQKVCPRLEGILGNLRTNHQTLTRRLDVLIGEKRKQGMSKNTIQTLLQQATPLANQDTPPTNPCSPVLFNEEAHLSHSPNAARTVLPSGAHSKSSGRKRRESAVEMQVGGGGKSRFIIEIDRGDEDEVSYTCENSAEIPSSQQEADLSVCETPVENSHGDSSSRNSDSGMKDSAAVCGVEMENCTASEVTQHVNSAAVGSNSDPLVSSVGALDEVDGAVFAPTGENNRVNVLHESEGVNSAGNKVIHTGEEHVSEHLTEVSESLREGHDILTELSENLTKGSEHFTEVGENLQEVRENQTEMSENLPEVGENLTEGGEHLTKVDENLPEVDEYLPEVGENLSTEDDDGGMGLVITSVTSLHGSGVSFDDDGADVDNRGTNFDGDATNVVNSKTDDKMEEGSSSLS</sequence>
<feature type="compositionally biased region" description="Basic and acidic residues" evidence="1">
    <location>
        <begin position="1418"/>
        <end position="1440"/>
    </location>
</feature>
<feature type="region of interest" description="Disordered" evidence="1">
    <location>
        <begin position="1390"/>
        <end position="1502"/>
    </location>
</feature>
<proteinExistence type="predicted"/>
<feature type="compositionally biased region" description="Basic and acidic residues" evidence="1">
    <location>
        <begin position="1390"/>
        <end position="1402"/>
    </location>
</feature>
<name>A0AAN9B0U5_9CAEN</name>
<feature type="compositionally biased region" description="Basic residues" evidence="1">
    <location>
        <begin position="1253"/>
        <end position="1265"/>
    </location>
</feature>
<feature type="compositionally biased region" description="Basic and acidic residues" evidence="1">
    <location>
        <begin position="65"/>
        <end position="80"/>
    </location>
</feature>
<feature type="compositionally biased region" description="Polar residues" evidence="1">
    <location>
        <begin position="767"/>
        <end position="777"/>
    </location>
</feature>
<evidence type="ECO:0000313" key="2">
    <source>
        <dbReference type="EMBL" id="KAK7097136.1"/>
    </source>
</evidence>
<feature type="compositionally biased region" description="Low complexity" evidence="1">
    <location>
        <begin position="1542"/>
        <end position="1571"/>
    </location>
</feature>
<feature type="compositionally biased region" description="Low complexity" evidence="1">
    <location>
        <begin position="819"/>
        <end position="835"/>
    </location>
</feature>
<gene>
    <name evidence="2" type="ORF">V1264_004155</name>
</gene>